<accession>A0AAV7JYP9</accession>
<evidence type="ECO:0000313" key="1">
    <source>
        <dbReference type="EMBL" id="KAI6653955.1"/>
    </source>
</evidence>
<reference evidence="1 2" key="1">
    <citation type="journal article" date="2023" name="BMC Biol.">
        <title>The compact genome of the sponge Oopsacas minuta (Hexactinellida) is lacking key metazoan core genes.</title>
        <authorList>
            <person name="Santini S."/>
            <person name="Schenkelaars Q."/>
            <person name="Jourda C."/>
            <person name="Duchesne M."/>
            <person name="Belahbib H."/>
            <person name="Rocher C."/>
            <person name="Selva M."/>
            <person name="Riesgo A."/>
            <person name="Vervoort M."/>
            <person name="Leys S.P."/>
            <person name="Kodjabachian L."/>
            <person name="Le Bivic A."/>
            <person name="Borchiellini C."/>
            <person name="Claverie J.M."/>
            <person name="Renard E."/>
        </authorList>
    </citation>
    <scope>NUCLEOTIDE SEQUENCE [LARGE SCALE GENOMIC DNA]</scope>
    <source>
        <strain evidence="1">SPO-2</strain>
    </source>
</reference>
<keyword evidence="2" id="KW-1185">Reference proteome</keyword>
<dbReference type="EMBL" id="JAKMXF010000244">
    <property type="protein sequence ID" value="KAI6653955.1"/>
    <property type="molecule type" value="Genomic_DNA"/>
</dbReference>
<comment type="caution">
    <text evidence="1">The sequence shown here is derived from an EMBL/GenBank/DDBJ whole genome shotgun (WGS) entry which is preliminary data.</text>
</comment>
<name>A0AAV7JYP9_9METZ</name>
<organism evidence="1 2">
    <name type="scientific">Oopsacas minuta</name>
    <dbReference type="NCBI Taxonomy" id="111878"/>
    <lineage>
        <taxon>Eukaryota</taxon>
        <taxon>Metazoa</taxon>
        <taxon>Porifera</taxon>
        <taxon>Hexactinellida</taxon>
        <taxon>Hexasterophora</taxon>
        <taxon>Lyssacinosida</taxon>
        <taxon>Leucopsacidae</taxon>
        <taxon>Oopsacas</taxon>
    </lineage>
</organism>
<evidence type="ECO:0000313" key="2">
    <source>
        <dbReference type="Proteomes" id="UP001165289"/>
    </source>
</evidence>
<dbReference type="AlphaFoldDB" id="A0AAV7JYP9"/>
<gene>
    <name evidence="1" type="ORF">LOD99_3131</name>
</gene>
<protein>
    <submittedName>
        <fullName evidence="1">Uncharacterized protein</fullName>
    </submittedName>
</protein>
<proteinExistence type="predicted"/>
<sequence length="192" mass="22146">MHRNCRTHPDNFCYVCGHFCVKSQRRPITNQLKNIYKLYFECPLGDQDKSWAPHVICTSCSSGLRDWLNKRKVSMPFAIPVVWRKQKNHLDDCYFFLIDITGFSAKNKHALLQQIKIGSDMVEDVHADSTDANYVPEDELLEPQTFPQGELNDLVRNLDLSKDKAELLASRLKQKNLLDKDVDNTTSIGVYL</sequence>
<dbReference type="Proteomes" id="UP001165289">
    <property type="component" value="Unassembled WGS sequence"/>
</dbReference>